<accession>A0A385JMX7</accession>
<reference evidence="5" key="1">
    <citation type="journal article" date="2017" name="PLoS ONE">
        <title>Genetic diversity of the O antigens of Proteus species and the development of a suspension array for molecular serotyping.</title>
        <authorList>
            <person name="Yu X."/>
            <person name="Torzewska A."/>
            <person name="Zhang X."/>
            <person name="Yin Z."/>
            <person name="Drzewiecka D."/>
            <person name="Cao H."/>
            <person name="Liu B."/>
            <person name="Knirel Y.A."/>
            <person name="Rozalski A."/>
            <person name="Wang L."/>
        </authorList>
    </citation>
    <scope>NUCLEOTIDE SEQUENCE</scope>
    <source>
        <strain evidence="5">CCUG 4669</strain>
    </source>
</reference>
<dbReference type="PANTHER" id="PTHR43685">
    <property type="entry name" value="GLYCOSYLTRANSFERASE"/>
    <property type="match status" value="1"/>
</dbReference>
<evidence type="ECO:0000313" key="5">
    <source>
        <dbReference type="EMBL" id="AXY99685.1"/>
    </source>
</evidence>
<feature type="domain" description="Glycosyltransferase 2-like" evidence="4">
    <location>
        <begin position="5"/>
        <end position="165"/>
    </location>
</feature>
<proteinExistence type="inferred from homology"/>
<dbReference type="AlphaFoldDB" id="A0A385JMX7"/>
<evidence type="ECO:0000256" key="2">
    <source>
        <dbReference type="ARBA" id="ARBA00022676"/>
    </source>
</evidence>
<comment type="similarity">
    <text evidence="1">Belongs to the glycosyltransferase 2 family.</text>
</comment>
<keyword evidence="3" id="KW-0808">Transferase</keyword>
<evidence type="ECO:0000256" key="3">
    <source>
        <dbReference type="ARBA" id="ARBA00022679"/>
    </source>
</evidence>
<dbReference type="PANTHER" id="PTHR43685:SF5">
    <property type="entry name" value="GLYCOSYLTRANSFERASE EPSE-RELATED"/>
    <property type="match status" value="1"/>
</dbReference>
<dbReference type="Pfam" id="PF00535">
    <property type="entry name" value="Glycos_transf_2"/>
    <property type="match status" value="1"/>
</dbReference>
<evidence type="ECO:0000256" key="1">
    <source>
        <dbReference type="ARBA" id="ARBA00006739"/>
    </source>
</evidence>
<dbReference type="SUPFAM" id="SSF53448">
    <property type="entry name" value="Nucleotide-diphospho-sugar transferases"/>
    <property type="match status" value="1"/>
</dbReference>
<dbReference type="InterPro" id="IPR050834">
    <property type="entry name" value="Glycosyltransf_2"/>
</dbReference>
<organism evidence="5">
    <name type="scientific">Proteus vulgaris</name>
    <dbReference type="NCBI Taxonomy" id="585"/>
    <lineage>
        <taxon>Bacteria</taxon>
        <taxon>Pseudomonadati</taxon>
        <taxon>Pseudomonadota</taxon>
        <taxon>Gammaproteobacteria</taxon>
        <taxon>Enterobacterales</taxon>
        <taxon>Morganellaceae</taxon>
        <taxon>Proteus</taxon>
    </lineage>
</organism>
<evidence type="ECO:0000259" key="4">
    <source>
        <dbReference type="Pfam" id="PF00535"/>
    </source>
</evidence>
<keyword evidence="2" id="KW-0328">Glycosyltransferase</keyword>
<name>A0A385JMX7_PROVU</name>
<sequence>MNNFSILLSVYNAENPIFLDKALSSLYEYQKIKPAEIVVVIDGPINKGLFEIIDNYKNQLNELIKIINLNKNHGLGYALNEGLKHCSYDWIFRMDTDDFCLPNRFEKQIEYITSNPDISLLGSAIEEFDENMENSFGYRINPLENNDIVNYAKKRNPFNHMTVAFKKEAVMAVGGYQHHLFMEDYNLWIRMISAGYKVANLPDVLVKVRAGNSMVTRRKGIKYIKSEYKLAKLKIKTNLDNSFSAYSIFLLRSIPRMLPTSFLSKIYKTLRK</sequence>
<dbReference type="Gene3D" id="3.90.550.10">
    <property type="entry name" value="Spore Coat Polysaccharide Biosynthesis Protein SpsA, Chain A"/>
    <property type="match status" value="1"/>
</dbReference>
<dbReference type="InterPro" id="IPR001173">
    <property type="entry name" value="Glyco_trans_2-like"/>
</dbReference>
<dbReference type="EMBL" id="KY710709">
    <property type="protein sequence ID" value="AXY99685.1"/>
    <property type="molecule type" value="Genomic_DNA"/>
</dbReference>
<dbReference type="InterPro" id="IPR029044">
    <property type="entry name" value="Nucleotide-diphossugar_trans"/>
</dbReference>
<protein>
    <submittedName>
        <fullName evidence="5">Gt3</fullName>
    </submittedName>
</protein>
<dbReference type="GO" id="GO:0016757">
    <property type="term" value="F:glycosyltransferase activity"/>
    <property type="evidence" value="ECO:0007669"/>
    <property type="project" value="UniProtKB-KW"/>
</dbReference>